<dbReference type="EMBL" id="LNXY01000027">
    <property type="protein sequence ID" value="KTC86157.1"/>
    <property type="molecule type" value="Genomic_DNA"/>
</dbReference>
<dbReference type="Proteomes" id="UP000054736">
    <property type="component" value="Unassembled WGS sequence"/>
</dbReference>
<reference evidence="2 3" key="1">
    <citation type="submission" date="2015-11" db="EMBL/GenBank/DDBJ databases">
        <title>Genomic analysis of 38 Legionella species identifies large and diverse effector repertoires.</title>
        <authorList>
            <person name="Burstein D."/>
            <person name="Amaro F."/>
            <person name="Zusman T."/>
            <person name="Lifshitz Z."/>
            <person name="Cohen O."/>
            <person name="Gilbert J.A."/>
            <person name="Pupko T."/>
            <person name="Shuman H.A."/>
            <person name="Segal G."/>
        </authorList>
    </citation>
    <scope>NUCLEOTIDE SEQUENCE [LARGE SCALE GENOMIC DNA]</scope>
    <source>
        <strain evidence="2 3">ATCC 700990</strain>
    </source>
</reference>
<dbReference type="OrthoDB" id="185226at2"/>
<keyword evidence="1" id="KW-0732">Signal</keyword>
<proteinExistence type="predicted"/>
<gene>
    <name evidence="2" type="ORF">Ldro_2482</name>
</gene>
<organism evidence="2 3">
    <name type="scientific">Legionella drozanskii LLAP-1</name>
    <dbReference type="NCBI Taxonomy" id="1212489"/>
    <lineage>
        <taxon>Bacteria</taxon>
        <taxon>Pseudomonadati</taxon>
        <taxon>Pseudomonadota</taxon>
        <taxon>Gammaproteobacteria</taxon>
        <taxon>Legionellales</taxon>
        <taxon>Legionellaceae</taxon>
        <taxon>Legionella</taxon>
    </lineage>
</organism>
<keyword evidence="3" id="KW-1185">Reference proteome</keyword>
<evidence type="ECO:0000313" key="2">
    <source>
        <dbReference type="EMBL" id="KTC86157.1"/>
    </source>
</evidence>
<accession>A0A0W0SSG6</accession>
<dbReference type="STRING" id="1212489.Ldro_2482"/>
<evidence type="ECO:0008006" key="4">
    <source>
        <dbReference type="Google" id="ProtNLM"/>
    </source>
</evidence>
<comment type="caution">
    <text evidence="2">The sequence shown here is derived from an EMBL/GenBank/DDBJ whole genome shotgun (WGS) entry which is preliminary data.</text>
</comment>
<feature type="chain" id="PRO_5006912287" description="Secreted protein" evidence="1">
    <location>
        <begin position="29"/>
        <end position="282"/>
    </location>
</feature>
<dbReference type="PATRIC" id="fig|1212489.4.peg.2616"/>
<sequence length="282" mass="31974">MNFQTLAKPLLTISMSLMGLLYQPFSFAHEMHHPAMSQQKIADPTIKLSVEKIINGPKKHVVFIKLTHIKTNKPINLQDLKEVHTQKIHMLIIDDSLNDYSHVHPSPTKEPGEYQFSWKPNKKEANYRIWADLVPLDTNQQEYVIADLYKTKSNMTQIVPRITTETVVDGYKFKLSFDQPKLELGKATMGKIEITDAQGNPVHNLEPLMGAYAHIVGFSDDFNTVVHVHPMGIEPQQNSDRGGPELDFHIEPQKAGAIKLFAQVKINGKELFVPFSYYTSVG</sequence>
<dbReference type="AlphaFoldDB" id="A0A0W0SSG6"/>
<evidence type="ECO:0000313" key="3">
    <source>
        <dbReference type="Proteomes" id="UP000054736"/>
    </source>
</evidence>
<dbReference type="RefSeq" id="WP_058496732.1">
    <property type="nucleotide sequence ID" value="NZ_CAAAIU010000001.1"/>
</dbReference>
<evidence type="ECO:0000256" key="1">
    <source>
        <dbReference type="SAM" id="SignalP"/>
    </source>
</evidence>
<protein>
    <recommendedName>
        <fullName evidence="4">Secreted protein</fullName>
    </recommendedName>
</protein>
<name>A0A0W0SSG6_9GAMM</name>
<feature type="signal peptide" evidence="1">
    <location>
        <begin position="1"/>
        <end position="28"/>
    </location>
</feature>